<reference evidence="1 2" key="1">
    <citation type="submission" date="2024-09" db="EMBL/GenBank/DDBJ databases">
        <authorList>
            <person name="Sun Q."/>
            <person name="Mori K."/>
        </authorList>
    </citation>
    <scope>NUCLEOTIDE SEQUENCE [LARGE SCALE GENOMIC DNA]</scope>
    <source>
        <strain evidence="1 2">CGMCC 1.12926</strain>
    </source>
</reference>
<accession>A0ABV6BRW7</accession>
<evidence type="ECO:0000313" key="2">
    <source>
        <dbReference type="Proteomes" id="UP001589734"/>
    </source>
</evidence>
<name>A0ABV6BRW7_9FLAO</name>
<keyword evidence="2" id="KW-1185">Reference proteome</keyword>
<evidence type="ECO:0000313" key="1">
    <source>
        <dbReference type="EMBL" id="MFC0077387.1"/>
    </source>
</evidence>
<dbReference type="Proteomes" id="UP001589734">
    <property type="component" value="Unassembled WGS sequence"/>
</dbReference>
<dbReference type="EMBL" id="JBHLYW010000008">
    <property type="protein sequence ID" value="MFC0077387.1"/>
    <property type="molecule type" value="Genomic_DNA"/>
</dbReference>
<gene>
    <name evidence="1" type="ORF">ACFFLS_10075</name>
</gene>
<comment type="caution">
    <text evidence="1">The sequence shown here is derived from an EMBL/GenBank/DDBJ whole genome shotgun (WGS) entry which is preliminary data.</text>
</comment>
<sequence length="149" mass="17290">MKNHFFENGSWLTISNSNIKDKTFHNFFGSNAEYKALVINEDADLKYPIVLNLLKEVILEKASKRAIMDIELSTEETLGIKNIFEREINHLLSIRKTAKTGYNIKVFGKEILIDTRNEIHDMNLSTFNDIYLIAKECLDENKPMYLSID</sequence>
<proteinExistence type="predicted"/>
<dbReference type="RefSeq" id="WP_379685102.1">
    <property type="nucleotide sequence ID" value="NZ_JBHLYW010000008.1"/>
</dbReference>
<organism evidence="1 2">
    <name type="scientific">Flavobacterium procerum</name>
    <dbReference type="NCBI Taxonomy" id="1455569"/>
    <lineage>
        <taxon>Bacteria</taxon>
        <taxon>Pseudomonadati</taxon>
        <taxon>Bacteroidota</taxon>
        <taxon>Flavobacteriia</taxon>
        <taxon>Flavobacteriales</taxon>
        <taxon>Flavobacteriaceae</taxon>
        <taxon>Flavobacterium</taxon>
    </lineage>
</organism>
<protein>
    <submittedName>
        <fullName evidence="1">Uncharacterized protein</fullName>
    </submittedName>
</protein>